<keyword evidence="5 7" id="KW-0472">Membrane</keyword>
<dbReference type="InterPro" id="IPR000276">
    <property type="entry name" value="GPCR_Rhodpsn"/>
</dbReference>
<keyword evidence="6" id="KW-0675">Receptor</keyword>
<dbReference type="Proteomes" id="UP000694941">
    <property type="component" value="Unplaced"/>
</dbReference>
<dbReference type="PROSITE" id="PS50262">
    <property type="entry name" value="G_PROTEIN_RECEP_F1_2"/>
    <property type="match status" value="1"/>
</dbReference>
<feature type="transmembrane region" description="Helical" evidence="7">
    <location>
        <begin position="150"/>
        <end position="168"/>
    </location>
</feature>
<dbReference type="PANTHER" id="PTHR46641:SF25">
    <property type="entry name" value="CNMAMIDE RECEPTOR-RELATED"/>
    <property type="match status" value="1"/>
</dbReference>
<organism evidence="9 10">
    <name type="scientific">Limulus polyphemus</name>
    <name type="common">Atlantic horseshoe crab</name>
    <dbReference type="NCBI Taxonomy" id="6850"/>
    <lineage>
        <taxon>Eukaryota</taxon>
        <taxon>Metazoa</taxon>
        <taxon>Ecdysozoa</taxon>
        <taxon>Arthropoda</taxon>
        <taxon>Chelicerata</taxon>
        <taxon>Merostomata</taxon>
        <taxon>Xiphosura</taxon>
        <taxon>Limulidae</taxon>
        <taxon>Limulus</taxon>
    </lineage>
</organism>
<evidence type="ECO:0000256" key="5">
    <source>
        <dbReference type="ARBA" id="ARBA00023136"/>
    </source>
</evidence>
<name>A0ABM1BLW3_LIMPO</name>
<accession>A0ABM1BLW3</accession>
<dbReference type="Gene3D" id="1.20.1070.10">
    <property type="entry name" value="Rhodopsin 7-helix transmembrane proteins"/>
    <property type="match status" value="1"/>
</dbReference>
<dbReference type="RefSeq" id="XP_013784625.1">
    <property type="nucleotide sequence ID" value="XM_013929171.1"/>
</dbReference>
<evidence type="ECO:0000256" key="6">
    <source>
        <dbReference type="RuleBase" id="RU000688"/>
    </source>
</evidence>
<keyword evidence="6" id="KW-0297">G-protein coupled receptor</keyword>
<dbReference type="PRINTS" id="PR00237">
    <property type="entry name" value="GPCRRHODOPSN"/>
</dbReference>
<evidence type="ECO:0000256" key="4">
    <source>
        <dbReference type="ARBA" id="ARBA00022989"/>
    </source>
</evidence>
<evidence type="ECO:0000256" key="3">
    <source>
        <dbReference type="ARBA" id="ARBA00022692"/>
    </source>
</evidence>
<feature type="transmembrane region" description="Helical" evidence="7">
    <location>
        <begin position="77"/>
        <end position="99"/>
    </location>
</feature>
<proteinExistence type="inferred from homology"/>
<evidence type="ECO:0000313" key="10">
    <source>
        <dbReference type="RefSeq" id="XP_013784625.1"/>
    </source>
</evidence>
<evidence type="ECO:0000259" key="8">
    <source>
        <dbReference type="PROSITE" id="PS50262"/>
    </source>
</evidence>
<evidence type="ECO:0000256" key="2">
    <source>
        <dbReference type="ARBA" id="ARBA00010663"/>
    </source>
</evidence>
<feature type="transmembrane region" description="Helical" evidence="7">
    <location>
        <begin position="189"/>
        <end position="213"/>
    </location>
</feature>
<feature type="transmembrane region" description="Helical" evidence="7">
    <location>
        <begin position="313"/>
        <end position="330"/>
    </location>
</feature>
<dbReference type="Pfam" id="PF00001">
    <property type="entry name" value="7tm_1"/>
    <property type="match status" value="1"/>
</dbReference>
<gene>
    <name evidence="10" type="primary">LOC106468727</name>
</gene>
<sequence length="414" mass="48231">MDFPNKILSESDFLNELFSLINSTYDGSNYSLPWWLFSDYEYDYLTNQTTNAENSSDSMWFLSDDELGVNILKYFNVIYVPFIVIFGMLGNALSFKVFFFSRLKLRSSSQYLGCLAVSDFGYLSMVLITYFQSQQYPALNYDVVCKCVQYLSSVFSCWSVWLIVSFTVERFLAVKFPLLRPRLLRPSRARLVISLTAFMSILLNSYIILFAGISRLPDTNLLQCDVLQQYESMWIYTNLADMILTLLIPVILIVSMNFMISYVLYTFRVDHKEVKDPNFRQSFSLQKTNVSQTNDSVRHSAFADINQVKVTRIILLISSVFVILNLPSYTNRVYASILLLRGSNSSQALFIFHQWSMLLFYTNFAINFLLYNFSSRLFRRIIKDDFFKLFLKMKSLVTVPIDFLMLCKLGPRET</sequence>
<keyword evidence="9" id="KW-1185">Reference proteome</keyword>
<dbReference type="CDD" id="cd14978">
    <property type="entry name" value="7tmA_FMRFamide_R-like"/>
    <property type="match status" value="1"/>
</dbReference>
<dbReference type="InterPro" id="IPR017452">
    <property type="entry name" value="GPCR_Rhodpsn_7TM"/>
</dbReference>
<dbReference type="InterPro" id="IPR052954">
    <property type="entry name" value="GPCR-Ligand_Int"/>
</dbReference>
<comment type="subcellular location">
    <subcellularLocation>
        <location evidence="1">Membrane</location>
    </subcellularLocation>
</comment>
<evidence type="ECO:0000256" key="7">
    <source>
        <dbReference type="SAM" id="Phobius"/>
    </source>
</evidence>
<keyword evidence="4 7" id="KW-1133">Transmembrane helix</keyword>
<reference evidence="10" key="1">
    <citation type="submission" date="2025-08" db="UniProtKB">
        <authorList>
            <consortium name="RefSeq"/>
        </authorList>
    </citation>
    <scope>IDENTIFICATION</scope>
    <source>
        <tissue evidence="10">Muscle</tissue>
    </source>
</reference>
<evidence type="ECO:0000256" key="1">
    <source>
        <dbReference type="ARBA" id="ARBA00004370"/>
    </source>
</evidence>
<feature type="transmembrane region" description="Helical" evidence="7">
    <location>
        <begin position="111"/>
        <end position="130"/>
    </location>
</feature>
<feature type="transmembrane region" description="Helical" evidence="7">
    <location>
        <begin position="350"/>
        <end position="373"/>
    </location>
</feature>
<protein>
    <submittedName>
        <fullName evidence="10">Thyrotropin-releasing hormone receptor-like</fullName>
    </submittedName>
</protein>
<feature type="transmembrane region" description="Helical" evidence="7">
    <location>
        <begin position="242"/>
        <end position="265"/>
    </location>
</feature>
<dbReference type="SUPFAM" id="SSF81321">
    <property type="entry name" value="Family A G protein-coupled receptor-like"/>
    <property type="match status" value="1"/>
</dbReference>
<comment type="similarity">
    <text evidence="2 6">Belongs to the G-protein coupled receptor 1 family.</text>
</comment>
<keyword evidence="3 6" id="KW-0812">Transmembrane</keyword>
<dbReference type="PANTHER" id="PTHR46641">
    <property type="entry name" value="FMRFAMIDE RECEPTOR-RELATED"/>
    <property type="match status" value="1"/>
</dbReference>
<dbReference type="GeneID" id="106468727"/>
<keyword evidence="6" id="KW-0807">Transducer</keyword>
<dbReference type="PROSITE" id="PS00237">
    <property type="entry name" value="G_PROTEIN_RECEP_F1_1"/>
    <property type="match status" value="1"/>
</dbReference>
<evidence type="ECO:0000313" key="9">
    <source>
        <dbReference type="Proteomes" id="UP000694941"/>
    </source>
</evidence>
<feature type="domain" description="G-protein coupled receptors family 1 profile" evidence="8">
    <location>
        <begin position="90"/>
        <end position="371"/>
    </location>
</feature>